<dbReference type="SMART" id="SM00862">
    <property type="entry name" value="Trans_reg_C"/>
    <property type="match status" value="1"/>
</dbReference>
<dbReference type="GO" id="GO:0032993">
    <property type="term" value="C:protein-DNA complex"/>
    <property type="evidence" value="ECO:0007669"/>
    <property type="project" value="TreeGrafter"/>
</dbReference>
<sequence>MLHRHSFTDARASLLDTPCPHPSRVLVAGSPGPRRAAIADYLAERGCHAFCCAPEEAPTQAARAPASVVVLDLRASACDDLQSIRSLRDRSRAPLIVIGGRDKDAFDRALALEMGADDVMADPLDLRELLARARAILRRQELARRGGASAPTGGYRFEGWELHRATRVLTDPYGRVVALSRASHALLIALLEAPRRVQTRAQLVAATRAHDDAFDRSIDVQVLRLRRKLEIDPRRPRLIRTERGIGYLLDAAVERLF</sequence>
<evidence type="ECO:0000256" key="1">
    <source>
        <dbReference type="ARBA" id="ARBA00022553"/>
    </source>
</evidence>
<dbReference type="EMBL" id="CP158375">
    <property type="protein sequence ID" value="XDO96247.1"/>
    <property type="molecule type" value="Genomic_DNA"/>
</dbReference>
<dbReference type="SUPFAM" id="SSF52172">
    <property type="entry name" value="CheY-like"/>
    <property type="match status" value="1"/>
</dbReference>
<evidence type="ECO:0000259" key="8">
    <source>
        <dbReference type="PROSITE" id="PS50110"/>
    </source>
</evidence>
<evidence type="ECO:0000259" key="9">
    <source>
        <dbReference type="PROSITE" id="PS51755"/>
    </source>
</evidence>
<dbReference type="SUPFAM" id="SSF46894">
    <property type="entry name" value="C-terminal effector domain of the bipartite response regulators"/>
    <property type="match status" value="1"/>
</dbReference>
<keyword evidence="2" id="KW-0902">Two-component regulatory system</keyword>
<keyword evidence="1 6" id="KW-0597">Phosphoprotein</keyword>
<evidence type="ECO:0000256" key="3">
    <source>
        <dbReference type="ARBA" id="ARBA00023015"/>
    </source>
</evidence>
<reference evidence="10" key="1">
    <citation type="submission" date="2024-06" db="EMBL/GenBank/DDBJ databases">
        <title>Caulobacter inopinatus, sp. nov.</title>
        <authorList>
            <person name="Donachie S.P."/>
        </authorList>
    </citation>
    <scope>NUCLEOTIDE SEQUENCE</scope>
    <source>
        <strain evidence="10">73W</strain>
    </source>
</reference>
<evidence type="ECO:0000313" key="10">
    <source>
        <dbReference type="EMBL" id="XDO96247.1"/>
    </source>
</evidence>
<dbReference type="Pfam" id="PF00486">
    <property type="entry name" value="Trans_reg_C"/>
    <property type="match status" value="1"/>
</dbReference>
<dbReference type="Gene3D" id="1.10.10.10">
    <property type="entry name" value="Winged helix-like DNA-binding domain superfamily/Winged helix DNA-binding domain"/>
    <property type="match status" value="1"/>
</dbReference>
<dbReference type="GO" id="GO:0006355">
    <property type="term" value="P:regulation of DNA-templated transcription"/>
    <property type="evidence" value="ECO:0007669"/>
    <property type="project" value="InterPro"/>
</dbReference>
<name>A0AB39KRL2_9CAUL</name>
<dbReference type="InterPro" id="IPR039420">
    <property type="entry name" value="WalR-like"/>
</dbReference>
<dbReference type="GO" id="GO:0005829">
    <property type="term" value="C:cytosol"/>
    <property type="evidence" value="ECO:0007669"/>
    <property type="project" value="TreeGrafter"/>
</dbReference>
<dbReference type="PANTHER" id="PTHR48111">
    <property type="entry name" value="REGULATOR OF RPOS"/>
    <property type="match status" value="1"/>
</dbReference>
<dbReference type="PROSITE" id="PS50110">
    <property type="entry name" value="RESPONSE_REGULATORY"/>
    <property type="match status" value="1"/>
</dbReference>
<evidence type="ECO:0000256" key="2">
    <source>
        <dbReference type="ARBA" id="ARBA00023012"/>
    </source>
</evidence>
<evidence type="ECO:0000256" key="4">
    <source>
        <dbReference type="ARBA" id="ARBA00023125"/>
    </source>
</evidence>
<dbReference type="InterPro" id="IPR001867">
    <property type="entry name" value="OmpR/PhoB-type_DNA-bd"/>
</dbReference>
<dbReference type="InterPro" id="IPR001789">
    <property type="entry name" value="Sig_transdc_resp-reg_receiver"/>
</dbReference>
<dbReference type="RefSeq" id="WP_369059101.1">
    <property type="nucleotide sequence ID" value="NZ_CP158375.1"/>
</dbReference>
<gene>
    <name evidence="10" type="ORF">ABOZ73_15915</name>
</gene>
<evidence type="ECO:0000256" key="6">
    <source>
        <dbReference type="PROSITE-ProRule" id="PRU00169"/>
    </source>
</evidence>
<dbReference type="SMART" id="SM00448">
    <property type="entry name" value="REC"/>
    <property type="match status" value="1"/>
</dbReference>
<evidence type="ECO:0000256" key="5">
    <source>
        <dbReference type="ARBA" id="ARBA00023163"/>
    </source>
</evidence>
<feature type="DNA-binding region" description="OmpR/PhoB-type" evidence="7">
    <location>
        <begin position="152"/>
        <end position="251"/>
    </location>
</feature>
<dbReference type="InterPro" id="IPR011006">
    <property type="entry name" value="CheY-like_superfamily"/>
</dbReference>
<proteinExistence type="predicted"/>
<organism evidence="10">
    <name type="scientific">Caulobacter sp. 73W</name>
    <dbReference type="NCBI Taxonomy" id="3161137"/>
    <lineage>
        <taxon>Bacteria</taxon>
        <taxon>Pseudomonadati</taxon>
        <taxon>Pseudomonadota</taxon>
        <taxon>Alphaproteobacteria</taxon>
        <taxon>Caulobacterales</taxon>
        <taxon>Caulobacteraceae</taxon>
        <taxon>Caulobacter</taxon>
    </lineage>
</organism>
<keyword evidence="5" id="KW-0804">Transcription</keyword>
<keyword evidence="3" id="KW-0805">Transcription regulation</keyword>
<keyword evidence="4 7" id="KW-0238">DNA-binding</keyword>
<feature type="domain" description="OmpR/PhoB-type" evidence="9">
    <location>
        <begin position="152"/>
        <end position="251"/>
    </location>
</feature>
<dbReference type="GO" id="GO:0000156">
    <property type="term" value="F:phosphorelay response regulator activity"/>
    <property type="evidence" value="ECO:0007669"/>
    <property type="project" value="TreeGrafter"/>
</dbReference>
<feature type="domain" description="Response regulatory" evidence="8">
    <location>
        <begin position="24"/>
        <end position="137"/>
    </location>
</feature>
<dbReference type="AlphaFoldDB" id="A0AB39KRL2"/>
<feature type="modified residue" description="4-aspartylphosphate" evidence="6">
    <location>
        <position position="72"/>
    </location>
</feature>
<dbReference type="CDD" id="cd00383">
    <property type="entry name" value="trans_reg_C"/>
    <property type="match status" value="1"/>
</dbReference>
<accession>A0AB39KRL2</accession>
<dbReference type="GO" id="GO:0000976">
    <property type="term" value="F:transcription cis-regulatory region binding"/>
    <property type="evidence" value="ECO:0007669"/>
    <property type="project" value="TreeGrafter"/>
</dbReference>
<dbReference type="Gene3D" id="3.40.50.2300">
    <property type="match status" value="1"/>
</dbReference>
<dbReference type="InterPro" id="IPR036388">
    <property type="entry name" value="WH-like_DNA-bd_sf"/>
</dbReference>
<evidence type="ECO:0000256" key="7">
    <source>
        <dbReference type="PROSITE-ProRule" id="PRU01091"/>
    </source>
</evidence>
<dbReference type="PROSITE" id="PS51755">
    <property type="entry name" value="OMPR_PHOB"/>
    <property type="match status" value="1"/>
</dbReference>
<dbReference type="PANTHER" id="PTHR48111:SF4">
    <property type="entry name" value="DNA-BINDING DUAL TRANSCRIPTIONAL REGULATOR OMPR"/>
    <property type="match status" value="1"/>
</dbReference>
<protein>
    <submittedName>
        <fullName evidence="10">Winged helix-turn-helix domain-containing protein</fullName>
    </submittedName>
</protein>
<dbReference type="InterPro" id="IPR016032">
    <property type="entry name" value="Sig_transdc_resp-reg_C-effctor"/>
</dbReference>